<proteinExistence type="predicted"/>
<accession>A0A0M9UD22</accession>
<dbReference type="InterPro" id="IPR007374">
    <property type="entry name" value="ASCH_domain"/>
</dbReference>
<reference evidence="4" key="3">
    <citation type="submission" date="2015-08" db="EMBL/GenBank/DDBJ databases">
        <title>Draft Genome Sequence of a Heterotrophic Facultative Anaerobic Bacterium Ardenticatena maritima Strain 110S.</title>
        <authorList>
            <person name="Kawaichi S."/>
            <person name="Yoshida T."/>
            <person name="Sako Y."/>
            <person name="Nakamura R."/>
        </authorList>
    </citation>
    <scope>NUCLEOTIDE SEQUENCE [LARGE SCALE GENOMIC DNA]</scope>
    <source>
        <strain evidence="4">110S</strain>
    </source>
</reference>
<reference evidence="3 5" key="2">
    <citation type="submission" date="2015-07" db="EMBL/GenBank/DDBJ databases">
        <title>Whole genome sequence of Ardenticatena maritima DSM 23922.</title>
        <authorList>
            <person name="Hemp J."/>
            <person name="Ward L.M."/>
            <person name="Pace L.A."/>
            <person name="Fischer W.W."/>
        </authorList>
    </citation>
    <scope>NUCLEOTIDE SEQUENCE [LARGE SCALE GENOMIC DNA]</scope>
    <source>
        <strain evidence="3 5">110S</strain>
    </source>
</reference>
<dbReference type="SMART" id="SM01022">
    <property type="entry name" value="ASCH"/>
    <property type="match status" value="1"/>
</dbReference>
<dbReference type="SUPFAM" id="SSF88697">
    <property type="entry name" value="PUA domain-like"/>
    <property type="match status" value="1"/>
</dbReference>
<dbReference type="InParanoid" id="A0A0M9UD22"/>
<organism evidence="2 4">
    <name type="scientific">Ardenticatena maritima</name>
    <dbReference type="NCBI Taxonomy" id="872965"/>
    <lineage>
        <taxon>Bacteria</taxon>
        <taxon>Bacillati</taxon>
        <taxon>Chloroflexota</taxon>
        <taxon>Ardenticatenia</taxon>
        <taxon>Ardenticatenales</taxon>
        <taxon>Ardenticatenaceae</taxon>
        <taxon>Ardenticatena</taxon>
    </lineage>
</organism>
<comment type="caution">
    <text evidence="2">The sequence shown here is derived from an EMBL/GenBank/DDBJ whole genome shotgun (WGS) entry which is preliminary data.</text>
</comment>
<evidence type="ECO:0000313" key="2">
    <source>
        <dbReference type="EMBL" id="GAP63554.1"/>
    </source>
</evidence>
<dbReference type="Proteomes" id="UP000037784">
    <property type="component" value="Unassembled WGS sequence"/>
</dbReference>
<dbReference type="AlphaFoldDB" id="A0A0M9UD22"/>
<dbReference type="OrthoDB" id="9764897at2"/>
<name>A0A0M9UD22_9CHLR</name>
<dbReference type="STRING" id="872965.SE16_14935"/>
<dbReference type="InterPro" id="IPR015947">
    <property type="entry name" value="PUA-like_sf"/>
</dbReference>
<evidence type="ECO:0000313" key="3">
    <source>
        <dbReference type="EMBL" id="KPL86556.1"/>
    </source>
</evidence>
<sequence>MSRTKVLWVREPALQAILSGRKRVEVRVGYPNIRRLQRGDVLLLNERYPYRIRDIRVYPSHEALLAHEDPHTIAPHLRPEEVLPALRALYPPEKEALGVYALEIEPIEPSTNSQTDEATQ</sequence>
<evidence type="ECO:0000313" key="4">
    <source>
        <dbReference type="Proteomes" id="UP000037784"/>
    </source>
</evidence>
<evidence type="ECO:0000259" key="1">
    <source>
        <dbReference type="SMART" id="SM01022"/>
    </source>
</evidence>
<keyword evidence="4" id="KW-1185">Reference proteome</keyword>
<dbReference type="Proteomes" id="UP000050502">
    <property type="component" value="Unassembled WGS sequence"/>
</dbReference>
<evidence type="ECO:0000313" key="5">
    <source>
        <dbReference type="Proteomes" id="UP000050502"/>
    </source>
</evidence>
<dbReference type="EMBL" id="BBZA01000165">
    <property type="protein sequence ID" value="GAP63554.1"/>
    <property type="molecule type" value="Genomic_DNA"/>
</dbReference>
<protein>
    <recommendedName>
        <fullName evidence="1">ASCH domain-containing protein</fullName>
    </recommendedName>
</protein>
<dbReference type="Pfam" id="PF04266">
    <property type="entry name" value="ASCH"/>
    <property type="match status" value="1"/>
</dbReference>
<feature type="domain" description="ASCH" evidence="1">
    <location>
        <begin position="7"/>
        <end position="108"/>
    </location>
</feature>
<reference evidence="2 4" key="1">
    <citation type="journal article" date="2015" name="Genome Announc.">
        <title>Draft Genome Sequence of a Heterotrophic Facultative Anaerobic Thermophilic Bacterium, Ardenticatena maritima Strain 110ST.</title>
        <authorList>
            <person name="Kawaichi S."/>
            <person name="Yoshida T."/>
            <person name="Sako Y."/>
            <person name="Nakamura R."/>
        </authorList>
    </citation>
    <scope>NUCLEOTIDE SEQUENCE [LARGE SCALE GENOMIC DNA]</scope>
    <source>
        <strain evidence="2 4">110S</strain>
    </source>
</reference>
<dbReference type="RefSeq" id="WP_054493373.1">
    <property type="nucleotide sequence ID" value="NZ_BBZA01000165.1"/>
</dbReference>
<dbReference type="Gene3D" id="2.30.130.30">
    <property type="entry name" value="Hypothetical protein"/>
    <property type="match status" value="1"/>
</dbReference>
<gene>
    <name evidence="2" type="ORF">ARMA_1977</name>
    <name evidence="3" type="ORF">SE16_14935</name>
</gene>
<dbReference type="EMBL" id="LGKN01000009">
    <property type="protein sequence ID" value="KPL86556.1"/>
    <property type="molecule type" value="Genomic_DNA"/>
</dbReference>